<dbReference type="InterPro" id="IPR003759">
    <property type="entry name" value="Cbl-bd_cap"/>
</dbReference>
<dbReference type="Pfam" id="PF02310">
    <property type="entry name" value="B12-binding"/>
    <property type="match status" value="1"/>
</dbReference>
<dbReference type="PROSITE" id="PS51332">
    <property type="entry name" value="B12_BINDING"/>
    <property type="match status" value="1"/>
</dbReference>
<dbReference type="InterPro" id="IPR006158">
    <property type="entry name" value="Cobalamin-bd"/>
</dbReference>
<comment type="caution">
    <text evidence="4">The sequence shown here is derived from an EMBL/GenBank/DDBJ whole genome shotgun (WGS) entry which is preliminary data.</text>
</comment>
<gene>
    <name evidence="4" type="ORF">FW778_02085</name>
</gene>
<proteinExistence type="predicted"/>
<feature type="domain" description="B12-binding" evidence="3">
    <location>
        <begin position="229"/>
        <end position="355"/>
    </location>
</feature>
<dbReference type="GO" id="GO:0005829">
    <property type="term" value="C:cytosol"/>
    <property type="evidence" value="ECO:0007669"/>
    <property type="project" value="TreeGrafter"/>
</dbReference>
<keyword evidence="5" id="KW-1185">Reference proteome</keyword>
<dbReference type="RefSeq" id="WP_150412941.1">
    <property type="nucleotide sequence ID" value="NZ_VYQF01000001.1"/>
</dbReference>
<evidence type="ECO:0000256" key="1">
    <source>
        <dbReference type="ARBA" id="ARBA00022723"/>
    </source>
</evidence>
<dbReference type="Proteomes" id="UP000326903">
    <property type="component" value="Unassembled WGS sequence"/>
</dbReference>
<dbReference type="PANTHER" id="PTHR45833">
    <property type="entry name" value="METHIONINE SYNTHASE"/>
    <property type="match status" value="1"/>
</dbReference>
<evidence type="ECO:0000256" key="2">
    <source>
        <dbReference type="ARBA" id="ARBA00023285"/>
    </source>
</evidence>
<dbReference type="Pfam" id="PF02607">
    <property type="entry name" value="B12-binding_2"/>
    <property type="match status" value="1"/>
</dbReference>
<dbReference type="EMBL" id="VYQF01000001">
    <property type="protein sequence ID" value="KAA9040853.1"/>
    <property type="molecule type" value="Genomic_DNA"/>
</dbReference>
<organism evidence="4 5">
    <name type="scientific">Ginsengibacter hankyongi</name>
    <dbReference type="NCBI Taxonomy" id="2607284"/>
    <lineage>
        <taxon>Bacteria</taxon>
        <taxon>Pseudomonadati</taxon>
        <taxon>Bacteroidota</taxon>
        <taxon>Chitinophagia</taxon>
        <taxon>Chitinophagales</taxon>
        <taxon>Chitinophagaceae</taxon>
        <taxon>Ginsengibacter</taxon>
    </lineage>
</organism>
<keyword evidence="2" id="KW-0170">Cobalt</keyword>
<dbReference type="GO" id="GO:0046653">
    <property type="term" value="P:tetrahydrofolate metabolic process"/>
    <property type="evidence" value="ECO:0007669"/>
    <property type="project" value="TreeGrafter"/>
</dbReference>
<reference evidence="4 5" key="1">
    <citation type="submission" date="2019-09" db="EMBL/GenBank/DDBJ databases">
        <title>Draft genome sequence of Ginsengibacter sp. BR5-29.</title>
        <authorList>
            <person name="Im W.-T."/>
        </authorList>
    </citation>
    <scope>NUCLEOTIDE SEQUENCE [LARGE SCALE GENOMIC DNA]</scope>
    <source>
        <strain evidence="4 5">BR5-29</strain>
    </source>
</reference>
<dbReference type="Gene3D" id="3.40.50.280">
    <property type="entry name" value="Cobalamin-binding domain"/>
    <property type="match status" value="1"/>
</dbReference>
<evidence type="ECO:0000313" key="4">
    <source>
        <dbReference type="EMBL" id="KAA9040853.1"/>
    </source>
</evidence>
<accession>A0A5J5IKE3</accession>
<dbReference type="AlphaFoldDB" id="A0A5J5IKE3"/>
<dbReference type="GO" id="GO:0008705">
    <property type="term" value="F:methionine synthase activity"/>
    <property type="evidence" value="ECO:0007669"/>
    <property type="project" value="TreeGrafter"/>
</dbReference>
<evidence type="ECO:0000259" key="3">
    <source>
        <dbReference type="PROSITE" id="PS51332"/>
    </source>
</evidence>
<protein>
    <recommendedName>
        <fullName evidence="3">B12-binding domain-containing protein</fullName>
    </recommendedName>
</protein>
<dbReference type="InterPro" id="IPR036594">
    <property type="entry name" value="Meth_synthase_dom"/>
</dbReference>
<dbReference type="SUPFAM" id="SSF52242">
    <property type="entry name" value="Cobalamin (vitamin B12)-binding domain"/>
    <property type="match status" value="1"/>
</dbReference>
<dbReference type="GO" id="GO:0031419">
    <property type="term" value="F:cobalamin binding"/>
    <property type="evidence" value="ECO:0007669"/>
    <property type="project" value="InterPro"/>
</dbReference>
<keyword evidence="1" id="KW-0479">Metal-binding</keyword>
<dbReference type="GO" id="GO:0050667">
    <property type="term" value="P:homocysteine metabolic process"/>
    <property type="evidence" value="ECO:0007669"/>
    <property type="project" value="TreeGrafter"/>
</dbReference>
<sequence length="355" mass="39863">MEMHSASTTGLQIKVLKLPLAELITTLHFQHQPELEIKNSKAGREECKKESLFHLTYLAEAIASGSNEIFNQYLQWAAVMRKSRNIPMEDLITDLDYIDFACEQLLPAHDYRRVKSFITAGSQYLKDEKPLPLTTFSENNPLLAYAKQYQSFLLNGNRLGAQALIDDLISNGEAVTSIYEHIFQATQHEIGFLWQTNKISVAHEHYCTAATQQIIATLYTRIFTTAKKGVKMLACAVSGDLHEMGIRMISDFFELDGWDTFYLGANMPDSDIIAAIKEQKVDLLALSVTMPFHISKAERLIRKIRSDDDLSQLKIIVGGYSFSQAKGLWKDIGADGSAQSAKEAVQMGNQMITLQ</sequence>
<dbReference type="Gene3D" id="1.10.1240.10">
    <property type="entry name" value="Methionine synthase domain"/>
    <property type="match status" value="1"/>
</dbReference>
<dbReference type="GO" id="GO:0046872">
    <property type="term" value="F:metal ion binding"/>
    <property type="evidence" value="ECO:0007669"/>
    <property type="project" value="UniProtKB-KW"/>
</dbReference>
<dbReference type="PANTHER" id="PTHR45833:SF1">
    <property type="entry name" value="METHIONINE SYNTHASE"/>
    <property type="match status" value="1"/>
</dbReference>
<dbReference type="InterPro" id="IPR050554">
    <property type="entry name" value="Met_Synthase/Corrinoid"/>
</dbReference>
<name>A0A5J5IKE3_9BACT</name>
<evidence type="ECO:0000313" key="5">
    <source>
        <dbReference type="Proteomes" id="UP000326903"/>
    </source>
</evidence>
<dbReference type="InterPro" id="IPR036724">
    <property type="entry name" value="Cobalamin-bd_sf"/>
</dbReference>